<keyword evidence="3 7" id="KW-0812">Transmembrane</keyword>
<keyword evidence="5 7" id="KW-0472">Membrane</keyword>
<feature type="transmembrane region" description="Helical" evidence="7">
    <location>
        <begin position="218"/>
        <end position="239"/>
    </location>
</feature>
<protein>
    <submittedName>
        <fullName evidence="8">Ribonuclease BN</fullName>
    </submittedName>
</protein>
<proteinExistence type="predicted"/>
<dbReference type="PANTHER" id="PTHR30213">
    <property type="entry name" value="INNER MEMBRANE PROTEIN YHJD"/>
    <property type="match status" value="1"/>
</dbReference>
<keyword evidence="4 7" id="KW-1133">Transmembrane helix</keyword>
<evidence type="ECO:0000313" key="9">
    <source>
        <dbReference type="Proteomes" id="UP000266292"/>
    </source>
</evidence>
<dbReference type="AlphaFoldDB" id="A0A1X9YV42"/>
<evidence type="ECO:0000256" key="5">
    <source>
        <dbReference type="ARBA" id="ARBA00023136"/>
    </source>
</evidence>
<keyword evidence="2" id="KW-1003">Cell membrane</keyword>
<evidence type="ECO:0000256" key="3">
    <source>
        <dbReference type="ARBA" id="ARBA00022692"/>
    </source>
</evidence>
<reference evidence="9" key="1">
    <citation type="submission" date="2017-05" db="EMBL/GenBank/DDBJ databases">
        <authorList>
            <person name="Ray J."/>
            <person name="Price M."/>
            <person name="Deutschbauer A."/>
        </authorList>
    </citation>
    <scope>NUCLEOTIDE SEQUENCE [LARGE SCALE GENOMIC DNA]</scope>
    <source>
        <strain evidence="9">DSM 19842</strain>
    </source>
</reference>
<sequence>MAKYTLGGIFHLLKTSVNGFLEANALRLAAALAFNAIFSIPPLLLIIIKAAGFFFGEEAVSGKLEEQVSAAISPQAASEIQTMVQNASTSESSGWAMWVGVGTLVFASTTFFATLQQSLNSVWNLKVKPTSGILRMAKERLFSFGLILSISLLMLISFVISAAISVLSGYLSDMLPGIGVWVIKLLDFLISVGLITLLFALILKYLPDAYIRWKDTLIGALITAILFTIGKFLISWYIGTSDPGSAYGAAGSIIVILVWIYYSSMIVFFGAEFTQQYASKYGQHITPKEHAVFVEEREVTDKPQEREGTGRPKSEGRFEG</sequence>
<evidence type="ECO:0000256" key="2">
    <source>
        <dbReference type="ARBA" id="ARBA00022475"/>
    </source>
</evidence>
<evidence type="ECO:0000313" key="8">
    <source>
        <dbReference type="EMBL" id="ARS36787.1"/>
    </source>
</evidence>
<accession>A0A1X9YV42</accession>
<feature type="transmembrane region" description="Helical" evidence="7">
    <location>
        <begin position="245"/>
        <end position="271"/>
    </location>
</feature>
<dbReference type="OrthoDB" id="9797028at2"/>
<keyword evidence="9" id="KW-1185">Reference proteome</keyword>
<dbReference type="PIRSF" id="PIRSF035875">
    <property type="entry name" value="RNase_BN"/>
    <property type="match status" value="1"/>
</dbReference>
<dbReference type="GO" id="GO:0005886">
    <property type="term" value="C:plasma membrane"/>
    <property type="evidence" value="ECO:0007669"/>
    <property type="project" value="UniProtKB-SubCell"/>
</dbReference>
<feature type="region of interest" description="Disordered" evidence="6">
    <location>
        <begin position="296"/>
        <end position="320"/>
    </location>
</feature>
<evidence type="ECO:0000256" key="7">
    <source>
        <dbReference type="SAM" id="Phobius"/>
    </source>
</evidence>
<dbReference type="STRING" id="709015.GCA_000472485_03212"/>
<dbReference type="Proteomes" id="UP000266292">
    <property type="component" value="Chromosome"/>
</dbReference>
<evidence type="ECO:0000256" key="4">
    <source>
        <dbReference type="ARBA" id="ARBA00022989"/>
    </source>
</evidence>
<evidence type="ECO:0000256" key="1">
    <source>
        <dbReference type="ARBA" id="ARBA00004651"/>
    </source>
</evidence>
<dbReference type="Pfam" id="PF03631">
    <property type="entry name" value="Virul_fac_BrkB"/>
    <property type="match status" value="1"/>
</dbReference>
<feature type="transmembrane region" description="Helical" evidence="7">
    <location>
        <begin position="28"/>
        <end position="55"/>
    </location>
</feature>
<dbReference type="PANTHER" id="PTHR30213:SF1">
    <property type="entry name" value="INNER MEMBRANE PROTEIN YHJD"/>
    <property type="match status" value="1"/>
</dbReference>
<dbReference type="InterPro" id="IPR017039">
    <property type="entry name" value="Virul_fac_BrkB"/>
</dbReference>
<evidence type="ECO:0000256" key="6">
    <source>
        <dbReference type="SAM" id="MobiDB-lite"/>
    </source>
</evidence>
<feature type="transmembrane region" description="Helical" evidence="7">
    <location>
        <begin position="95"/>
        <end position="115"/>
    </location>
</feature>
<dbReference type="KEGG" id="pact:CA264_15915"/>
<name>A0A1X9YV42_9BACT</name>
<comment type="subcellular location">
    <subcellularLocation>
        <location evidence="1">Cell membrane</location>
        <topology evidence="1">Multi-pass membrane protein</topology>
    </subcellularLocation>
</comment>
<feature type="transmembrane region" description="Helical" evidence="7">
    <location>
        <begin position="188"/>
        <end position="206"/>
    </location>
</feature>
<dbReference type="NCBIfam" id="TIGR00765">
    <property type="entry name" value="yihY_not_rbn"/>
    <property type="match status" value="1"/>
</dbReference>
<dbReference type="RefSeq" id="WP_025608389.1">
    <property type="nucleotide sequence ID" value="NZ_CP021235.1"/>
</dbReference>
<organism evidence="8 9">
    <name type="scientific">Pontibacter actiniarum</name>
    <dbReference type="NCBI Taxonomy" id="323450"/>
    <lineage>
        <taxon>Bacteria</taxon>
        <taxon>Pseudomonadati</taxon>
        <taxon>Bacteroidota</taxon>
        <taxon>Cytophagia</taxon>
        <taxon>Cytophagales</taxon>
        <taxon>Hymenobacteraceae</taxon>
        <taxon>Pontibacter</taxon>
    </lineage>
</organism>
<gene>
    <name evidence="8" type="ORF">CA264_15915</name>
</gene>
<dbReference type="EMBL" id="CP021235">
    <property type="protein sequence ID" value="ARS36787.1"/>
    <property type="molecule type" value="Genomic_DNA"/>
</dbReference>
<feature type="transmembrane region" description="Helical" evidence="7">
    <location>
        <begin position="141"/>
        <end position="168"/>
    </location>
</feature>